<evidence type="ECO:0000259" key="1">
    <source>
        <dbReference type="PROSITE" id="PS51186"/>
    </source>
</evidence>
<gene>
    <name evidence="2" type="ORF">UQ64_08720</name>
</gene>
<protein>
    <recommendedName>
        <fullName evidence="1">N-acetyltransferase domain-containing protein</fullName>
    </recommendedName>
</protein>
<dbReference type="PANTHER" id="PTHR13355:SF11">
    <property type="entry name" value="GLUCOSAMINE 6-PHOSPHATE N-ACETYLTRANSFERASE"/>
    <property type="match status" value="1"/>
</dbReference>
<dbReference type="GO" id="GO:0004343">
    <property type="term" value="F:glucosamine 6-phosphate N-acetyltransferase activity"/>
    <property type="evidence" value="ECO:0007669"/>
    <property type="project" value="TreeGrafter"/>
</dbReference>
<evidence type="ECO:0000313" key="3">
    <source>
        <dbReference type="Proteomes" id="UP000054709"/>
    </source>
</evidence>
<dbReference type="Gene3D" id="3.40.630.30">
    <property type="match status" value="1"/>
</dbReference>
<dbReference type="InterPro" id="IPR039143">
    <property type="entry name" value="GNPNAT1-like"/>
</dbReference>
<dbReference type="AlphaFoldDB" id="A0A0W1B2P8"/>
<dbReference type="Pfam" id="PF00583">
    <property type="entry name" value="Acetyltransf_1"/>
    <property type="match status" value="1"/>
</dbReference>
<dbReference type="EMBL" id="LCZJ02000017">
    <property type="protein sequence ID" value="KTD87823.1"/>
    <property type="molecule type" value="Genomic_DNA"/>
</dbReference>
<dbReference type="CDD" id="cd04301">
    <property type="entry name" value="NAT_SF"/>
    <property type="match status" value="1"/>
</dbReference>
<name>A0A0W1B2P8_9BACL</name>
<dbReference type="SUPFAM" id="SSF55729">
    <property type="entry name" value="Acyl-CoA N-acyltransferases (Nat)"/>
    <property type="match status" value="1"/>
</dbReference>
<dbReference type="InterPro" id="IPR000182">
    <property type="entry name" value="GNAT_dom"/>
</dbReference>
<dbReference type="PANTHER" id="PTHR13355">
    <property type="entry name" value="GLUCOSAMINE 6-PHOSPHATE N-ACETYLTRANSFERASE"/>
    <property type="match status" value="1"/>
</dbReference>
<organism evidence="2 3">
    <name type="scientific">Paenibacillus etheri</name>
    <dbReference type="NCBI Taxonomy" id="1306852"/>
    <lineage>
        <taxon>Bacteria</taxon>
        <taxon>Bacillati</taxon>
        <taxon>Bacillota</taxon>
        <taxon>Bacilli</taxon>
        <taxon>Bacillales</taxon>
        <taxon>Paenibacillaceae</taxon>
        <taxon>Paenibacillus</taxon>
    </lineage>
</organism>
<proteinExistence type="predicted"/>
<reference evidence="2 3" key="1">
    <citation type="journal article" date="2015" name="Int. Biodeterior. Biodegradation">
        <title>Physiological and genetic screening methods for the isolation of methyl tert-butyl ether-degrading bacteria for bioremediation purposes.</title>
        <authorList>
            <person name="Guisado I.M."/>
            <person name="Purswani J."/>
            <person name="Gonzalez Lopez J."/>
            <person name="Pozo C."/>
        </authorList>
    </citation>
    <scope>NUCLEOTIDE SEQUENCE [LARGE SCALE GENOMIC DNA]</scope>
    <source>
        <strain evidence="2 3">SH7</strain>
    </source>
</reference>
<dbReference type="Proteomes" id="UP000054709">
    <property type="component" value="Unassembled WGS sequence"/>
</dbReference>
<accession>A0A0W1B2P8</accession>
<keyword evidence="3" id="KW-1185">Reference proteome</keyword>
<evidence type="ECO:0000313" key="2">
    <source>
        <dbReference type="EMBL" id="KTD87823.1"/>
    </source>
</evidence>
<dbReference type="InterPro" id="IPR016181">
    <property type="entry name" value="Acyl_CoA_acyltransferase"/>
</dbReference>
<feature type="domain" description="N-acetyltransferase" evidence="1">
    <location>
        <begin position="2"/>
        <end position="147"/>
    </location>
</feature>
<dbReference type="PROSITE" id="PS51186">
    <property type="entry name" value="GNAT"/>
    <property type="match status" value="1"/>
</dbReference>
<dbReference type="RefSeq" id="WP_060622475.1">
    <property type="nucleotide sequence ID" value="NZ_LCZJ02000017.1"/>
</dbReference>
<dbReference type="OrthoDB" id="9789603at2"/>
<sequence>MVVIKEIELESLHELGELYQELMNQPSDLNKLEQVFKVIKADRRYILLGAFVDGELMGSLMGIVCHDLVGDCKPFMVIENVVVSSRARRQGVGKKLMLAIEEIAHERDCFYIILVSGEKRKEAHVFYESLGYRDEKVEGYRKHLSSH</sequence>
<comment type="caution">
    <text evidence="2">The sequence shown here is derived from an EMBL/GenBank/DDBJ whole genome shotgun (WGS) entry which is preliminary data.</text>
</comment>